<feature type="chain" id="PRO_5046352134" description="hydroxyisourate hydrolase" evidence="8">
    <location>
        <begin position="26"/>
        <end position="162"/>
    </location>
</feature>
<dbReference type="PROSITE" id="PS51318">
    <property type="entry name" value="TAT"/>
    <property type="match status" value="1"/>
</dbReference>
<accession>A0ABT8SD29</accession>
<evidence type="ECO:0000259" key="9">
    <source>
        <dbReference type="Pfam" id="PF00576"/>
    </source>
</evidence>
<dbReference type="PANTHER" id="PTHR10395:SF7">
    <property type="entry name" value="5-HYDROXYISOURATE HYDROLASE"/>
    <property type="match status" value="1"/>
</dbReference>
<dbReference type="InterPro" id="IPR036817">
    <property type="entry name" value="Transthyretin/HIU_hydrolase_sf"/>
</dbReference>
<dbReference type="PANTHER" id="PTHR10395">
    <property type="entry name" value="URICASE AND TRANSTHYRETIN-RELATED"/>
    <property type="match status" value="1"/>
</dbReference>
<protein>
    <recommendedName>
        <fullName evidence="5">hydroxyisourate hydrolase</fullName>
        <ecNumber evidence="5">3.5.2.17</ecNumber>
    </recommendedName>
</protein>
<evidence type="ECO:0000256" key="3">
    <source>
        <dbReference type="ARBA" id="ARBA00009850"/>
    </source>
</evidence>
<comment type="caution">
    <text evidence="10">The sequence shown here is derived from an EMBL/GenBank/DDBJ whole genome shotgun (WGS) entry which is preliminary data.</text>
</comment>
<keyword evidence="6" id="KW-0659">Purine metabolism</keyword>
<dbReference type="NCBIfam" id="TIGR02962">
    <property type="entry name" value="hdxy_isourate"/>
    <property type="match status" value="1"/>
</dbReference>
<evidence type="ECO:0000256" key="5">
    <source>
        <dbReference type="ARBA" id="ARBA00012609"/>
    </source>
</evidence>
<organism evidence="10 11">
    <name type="scientific">Variovorax ginsengisoli</name>
    <dbReference type="NCBI Taxonomy" id="363844"/>
    <lineage>
        <taxon>Bacteria</taxon>
        <taxon>Pseudomonadati</taxon>
        <taxon>Pseudomonadota</taxon>
        <taxon>Betaproteobacteria</taxon>
        <taxon>Burkholderiales</taxon>
        <taxon>Comamonadaceae</taxon>
        <taxon>Variovorax</taxon>
    </lineage>
</organism>
<dbReference type="EC" id="3.5.2.17" evidence="5"/>
<dbReference type="SUPFAM" id="SSF49472">
    <property type="entry name" value="Transthyretin (synonym: prealbumin)"/>
    <property type="match status" value="1"/>
</dbReference>
<evidence type="ECO:0000256" key="1">
    <source>
        <dbReference type="ARBA" id="ARBA00001043"/>
    </source>
</evidence>
<gene>
    <name evidence="10" type="primary">uraH</name>
    <name evidence="10" type="ORF">Q2T77_31570</name>
</gene>
<evidence type="ECO:0000256" key="7">
    <source>
        <dbReference type="ARBA" id="ARBA00022801"/>
    </source>
</evidence>
<comment type="subunit">
    <text evidence="4">Homotetramer.</text>
</comment>
<feature type="domain" description="Transthyretin/hydroxyisourate hydrolase" evidence="9">
    <location>
        <begin position="49"/>
        <end position="161"/>
    </location>
</feature>
<dbReference type="RefSeq" id="WP_301815031.1">
    <property type="nucleotide sequence ID" value="NZ_JAUJZH010000032.1"/>
</dbReference>
<proteinExistence type="inferred from homology"/>
<evidence type="ECO:0000313" key="11">
    <source>
        <dbReference type="Proteomes" id="UP001169027"/>
    </source>
</evidence>
<dbReference type="Gene3D" id="2.60.40.180">
    <property type="entry name" value="Transthyretin/hydroxyisourate hydrolase domain"/>
    <property type="match status" value="1"/>
</dbReference>
<comment type="catalytic activity">
    <reaction evidence="1">
        <text>5-hydroxyisourate + H2O = 5-hydroxy-2-oxo-4-ureido-2,5-dihydro-1H-imidazole-5-carboxylate + H(+)</text>
        <dbReference type="Rhea" id="RHEA:23736"/>
        <dbReference type="ChEBI" id="CHEBI:15377"/>
        <dbReference type="ChEBI" id="CHEBI:15378"/>
        <dbReference type="ChEBI" id="CHEBI:18072"/>
        <dbReference type="ChEBI" id="CHEBI:58639"/>
        <dbReference type="EC" id="3.5.2.17"/>
    </reaction>
</comment>
<reference evidence="10" key="1">
    <citation type="submission" date="2023-06" db="EMBL/GenBank/DDBJ databases">
        <authorList>
            <person name="Jiang Y."/>
            <person name="Liu Q."/>
        </authorList>
    </citation>
    <scope>NUCLEOTIDE SEQUENCE</scope>
    <source>
        <strain evidence="10">CGMCC 1.12090</strain>
    </source>
</reference>
<comment type="similarity">
    <text evidence="3">Belongs to the transthyretin family. 5-hydroxyisourate hydrolase subfamily.</text>
</comment>
<evidence type="ECO:0000256" key="4">
    <source>
        <dbReference type="ARBA" id="ARBA00011881"/>
    </source>
</evidence>
<sequence length="162" mass="17705">MTSPTLTRRAFLPAGLALGSLAAGAATAQNAPTALATAPVSQIDLSPRLTMHAIDTHNGSPGAGMKVQLSRYDGDDLQVLRRFETNKGGRTDEPLLLDATYQPGRYELLLQLDDYFAARGTTLPKPNFLSQVPVRFRITNPTERIHLAILFTPWGYSYYRGS</sequence>
<dbReference type="InterPro" id="IPR023416">
    <property type="entry name" value="Transthyretin/HIU_hydrolase_d"/>
</dbReference>
<comment type="function">
    <text evidence="2">Catalyzes the hydrolysis of 5-hydroxyisourate (HIU) to 2-oxo-4-hydroxy-4-carboxy-5-ureidoimidazoline (OHCU).</text>
</comment>
<keyword evidence="11" id="KW-1185">Reference proteome</keyword>
<keyword evidence="7 10" id="KW-0378">Hydrolase</keyword>
<evidence type="ECO:0000313" key="10">
    <source>
        <dbReference type="EMBL" id="MDO1536818.1"/>
    </source>
</evidence>
<dbReference type="GO" id="GO:0033971">
    <property type="term" value="F:hydroxyisourate hydrolase activity"/>
    <property type="evidence" value="ECO:0007669"/>
    <property type="project" value="UniProtKB-EC"/>
</dbReference>
<name>A0ABT8SD29_9BURK</name>
<dbReference type="InterPro" id="IPR014306">
    <property type="entry name" value="Hydroxyisourate_hydrolase"/>
</dbReference>
<dbReference type="EMBL" id="JAUKVY010000032">
    <property type="protein sequence ID" value="MDO1536818.1"/>
    <property type="molecule type" value="Genomic_DNA"/>
</dbReference>
<dbReference type="Pfam" id="PF00576">
    <property type="entry name" value="Transthyretin"/>
    <property type="match status" value="1"/>
</dbReference>
<evidence type="ECO:0000256" key="6">
    <source>
        <dbReference type="ARBA" id="ARBA00022631"/>
    </source>
</evidence>
<keyword evidence="8" id="KW-0732">Signal</keyword>
<dbReference type="Proteomes" id="UP001169027">
    <property type="component" value="Unassembled WGS sequence"/>
</dbReference>
<evidence type="ECO:0000256" key="8">
    <source>
        <dbReference type="SAM" id="SignalP"/>
    </source>
</evidence>
<dbReference type="InterPro" id="IPR006311">
    <property type="entry name" value="TAT_signal"/>
</dbReference>
<feature type="signal peptide" evidence="8">
    <location>
        <begin position="1"/>
        <end position="25"/>
    </location>
</feature>
<evidence type="ECO:0000256" key="2">
    <source>
        <dbReference type="ARBA" id="ARBA00002704"/>
    </source>
</evidence>